<dbReference type="InterPro" id="IPR001128">
    <property type="entry name" value="Cyt_P450"/>
</dbReference>
<proteinExistence type="inferred from homology"/>
<dbReference type="PANTHER" id="PTHR24305:SF152">
    <property type="entry name" value="P450, PUTATIVE (EUROFUNG)-RELATED"/>
    <property type="match status" value="1"/>
</dbReference>
<evidence type="ECO:0000256" key="7">
    <source>
        <dbReference type="SAM" id="Phobius"/>
    </source>
</evidence>
<reference evidence="8" key="2">
    <citation type="journal article" date="2023" name="Proc. Natl. Acad. Sci. U.S.A.">
        <title>A global phylogenomic analysis of the shiitake genus Lentinula.</title>
        <authorList>
            <person name="Sierra-Patev S."/>
            <person name="Min B."/>
            <person name="Naranjo-Ortiz M."/>
            <person name="Looney B."/>
            <person name="Konkel Z."/>
            <person name="Slot J.C."/>
            <person name="Sakamoto Y."/>
            <person name="Steenwyk J.L."/>
            <person name="Rokas A."/>
            <person name="Carro J."/>
            <person name="Camarero S."/>
            <person name="Ferreira P."/>
            <person name="Molpeceres G."/>
            <person name="Ruiz-Duenas F.J."/>
            <person name="Serrano A."/>
            <person name="Henrissat B."/>
            <person name="Drula E."/>
            <person name="Hughes K.W."/>
            <person name="Mata J.L."/>
            <person name="Ishikawa N.K."/>
            <person name="Vargas-Isla R."/>
            <person name="Ushijima S."/>
            <person name="Smith C.A."/>
            <person name="Donoghue J."/>
            <person name="Ahrendt S."/>
            <person name="Andreopoulos W."/>
            <person name="He G."/>
            <person name="LaButti K."/>
            <person name="Lipzen A."/>
            <person name="Ng V."/>
            <person name="Riley R."/>
            <person name="Sandor L."/>
            <person name="Barry K."/>
            <person name="Martinez A.T."/>
            <person name="Xiao Y."/>
            <person name="Gibbons J.G."/>
            <person name="Terashima K."/>
            <person name="Grigoriev I.V."/>
            <person name="Hibbett D."/>
        </authorList>
    </citation>
    <scope>NUCLEOTIDE SEQUENCE</scope>
    <source>
        <strain evidence="8">ET3784</strain>
    </source>
</reference>
<evidence type="ECO:0000313" key="9">
    <source>
        <dbReference type="Proteomes" id="UP001176059"/>
    </source>
</evidence>
<dbReference type="Pfam" id="PF00067">
    <property type="entry name" value="p450"/>
    <property type="match status" value="1"/>
</dbReference>
<dbReference type="InterPro" id="IPR050121">
    <property type="entry name" value="Cytochrome_P450_monoxygenase"/>
</dbReference>
<keyword evidence="6" id="KW-0503">Monooxygenase</keyword>
<dbReference type="GO" id="GO:0004497">
    <property type="term" value="F:monooxygenase activity"/>
    <property type="evidence" value="ECO:0007669"/>
    <property type="project" value="UniProtKB-KW"/>
</dbReference>
<dbReference type="PANTHER" id="PTHR24305">
    <property type="entry name" value="CYTOCHROME P450"/>
    <property type="match status" value="1"/>
</dbReference>
<dbReference type="InterPro" id="IPR002401">
    <property type="entry name" value="Cyt_P450_E_grp-I"/>
</dbReference>
<gene>
    <name evidence="8" type="ORF">DFJ43DRAFT_1035039</name>
</gene>
<dbReference type="PRINTS" id="PR00463">
    <property type="entry name" value="EP450I"/>
</dbReference>
<dbReference type="GO" id="GO:0005506">
    <property type="term" value="F:iron ion binding"/>
    <property type="evidence" value="ECO:0007669"/>
    <property type="project" value="InterPro"/>
</dbReference>
<evidence type="ECO:0000256" key="2">
    <source>
        <dbReference type="ARBA" id="ARBA00005179"/>
    </source>
</evidence>
<organism evidence="8 9">
    <name type="scientific">Lentinula guzmanii</name>
    <dbReference type="NCBI Taxonomy" id="2804957"/>
    <lineage>
        <taxon>Eukaryota</taxon>
        <taxon>Fungi</taxon>
        <taxon>Dikarya</taxon>
        <taxon>Basidiomycota</taxon>
        <taxon>Agaricomycotina</taxon>
        <taxon>Agaricomycetes</taxon>
        <taxon>Agaricomycetidae</taxon>
        <taxon>Agaricales</taxon>
        <taxon>Marasmiineae</taxon>
        <taxon>Omphalotaceae</taxon>
        <taxon>Lentinula</taxon>
    </lineage>
</organism>
<dbReference type="EMBL" id="JANVFO010000139">
    <property type="protein sequence ID" value="KAJ3710360.1"/>
    <property type="molecule type" value="Genomic_DNA"/>
</dbReference>
<feature type="transmembrane region" description="Helical" evidence="7">
    <location>
        <begin position="34"/>
        <end position="55"/>
    </location>
</feature>
<protein>
    <submittedName>
        <fullName evidence="8">Cytochrome P450</fullName>
    </submittedName>
</protein>
<feature type="binding site" description="axial binding residue" evidence="5">
    <location>
        <position position="472"/>
    </location>
    <ligand>
        <name>heme</name>
        <dbReference type="ChEBI" id="CHEBI:30413"/>
    </ligand>
    <ligandPart>
        <name>Fe</name>
        <dbReference type="ChEBI" id="CHEBI:18248"/>
    </ligandPart>
</feature>
<keyword evidence="7" id="KW-0472">Membrane</keyword>
<reference evidence="8" key="1">
    <citation type="submission" date="2022-08" db="EMBL/GenBank/DDBJ databases">
        <authorList>
            <consortium name="DOE Joint Genome Institute"/>
            <person name="Min B."/>
            <person name="Sierra-Patev S."/>
            <person name="Naranjo-Ortiz M."/>
            <person name="Looney B."/>
            <person name="Konkel Z."/>
            <person name="Slot J.C."/>
            <person name="Sakamoto Y."/>
            <person name="Steenwyk J.L."/>
            <person name="Rokas A."/>
            <person name="Carro J."/>
            <person name="Camarero S."/>
            <person name="Ferreira P."/>
            <person name="Molpeceres G."/>
            <person name="Ruiz-duenas F.J."/>
            <person name="Serrano A."/>
            <person name="Henrissat B."/>
            <person name="Drula E."/>
            <person name="Hughes K.W."/>
            <person name="Mata J.L."/>
            <person name="Ishikawa N.K."/>
            <person name="Vargas-Isla R."/>
            <person name="Ushijima S."/>
            <person name="Smith C.A."/>
            <person name="Ahrendt S."/>
            <person name="Andreopoulos W."/>
            <person name="He G."/>
            <person name="LaButti K."/>
            <person name="Lipzen A."/>
            <person name="Ng V."/>
            <person name="Riley R."/>
            <person name="Sandor L."/>
            <person name="Barry K."/>
            <person name="Martinez A.T."/>
            <person name="Xiao Y."/>
            <person name="Gibbons J.G."/>
            <person name="Terashima K."/>
            <person name="Hibbett D.S."/>
            <person name="Grigoriev I.V."/>
        </authorList>
    </citation>
    <scope>NUCLEOTIDE SEQUENCE</scope>
    <source>
        <strain evidence="8">ET3784</strain>
    </source>
</reference>
<dbReference type="PROSITE" id="PS00086">
    <property type="entry name" value="CYTOCHROME_P450"/>
    <property type="match status" value="1"/>
</dbReference>
<dbReference type="PRINTS" id="PR00385">
    <property type="entry name" value="P450"/>
</dbReference>
<dbReference type="Gene3D" id="1.10.630.10">
    <property type="entry name" value="Cytochrome P450"/>
    <property type="match status" value="1"/>
</dbReference>
<keyword evidence="9" id="KW-1185">Reference proteome</keyword>
<evidence type="ECO:0000256" key="1">
    <source>
        <dbReference type="ARBA" id="ARBA00001971"/>
    </source>
</evidence>
<dbReference type="GO" id="GO:0020037">
    <property type="term" value="F:heme binding"/>
    <property type="evidence" value="ECO:0007669"/>
    <property type="project" value="InterPro"/>
</dbReference>
<evidence type="ECO:0000256" key="6">
    <source>
        <dbReference type="RuleBase" id="RU000461"/>
    </source>
</evidence>
<evidence type="ECO:0000313" key="8">
    <source>
        <dbReference type="EMBL" id="KAJ3710360.1"/>
    </source>
</evidence>
<comment type="similarity">
    <text evidence="6">Belongs to the cytochrome P450 family.</text>
</comment>
<sequence length="533" mass="60947">MIMNIRTSHLDVTDWFKSRRPIDFSFFRCPPMMYILLTSTAFCAYLGALAFYRIFFHPLHKYPGPVLAAITDWYEVYYNVVKGGELIAEIKRLHALYGPVIRIGPNKLHFSYSQAYHDIYTYGATLTKEPGFYYGIIAHCPQASVGFCDPVEARTRRSLLLPLFSRRAVLALEYTIQKKIDQLLNILKEHYNSPSSTLSMAMAFRALTLDIITSYCFAESTNALEDPYFRDPLLLAIQKAIGGIMLQRHFPFLTSIANHTPPWLVLWTMPAIKIFLDTKARFERQVDKLIHDPSALLTVEHETIYHHLLEPKDRQQRPSRRSLVDEANTLIGAGSDTVGNACTIGTFYALKYPSIRKKITDELCEVWPDVDRAVSYVTLENLPYLTAFIKETLRFSLGVVHPLPRVVGSATPEIGGLKIPPGTTVEMSTLFLHMNPEAFPDPETFDPDRWLGEVTSKMGLDFAPFSKGPRICLGMNLAWCELYLIFGNIFRRLNLSLSLTEDTIEDFGKDHLDYFVPHWKKEYRVFVQEVNDS</sequence>
<keyword evidence="5 6" id="KW-0349">Heme</keyword>
<accession>A0AA38MTU3</accession>
<dbReference type="Proteomes" id="UP001176059">
    <property type="component" value="Unassembled WGS sequence"/>
</dbReference>
<dbReference type="SUPFAM" id="SSF48264">
    <property type="entry name" value="Cytochrome P450"/>
    <property type="match status" value="1"/>
</dbReference>
<dbReference type="AlphaFoldDB" id="A0AA38MTU3"/>
<keyword evidence="3 5" id="KW-0479">Metal-binding</keyword>
<comment type="caution">
    <text evidence="8">The sequence shown here is derived from an EMBL/GenBank/DDBJ whole genome shotgun (WGS) entry which is preliminary data.</text>
</comment>
<keyword evidence="6" id="KW-0560">Oxidoreductase</keyword>
<keyword evidence="4 5" id="KW-0408">Iron</keyword>
<keyword evidence="7" id="KW-1133">Transmembrane helix</keyword>
<evidence type="ECO:0000256" key="5">
    <source>
        <dbReference type="PIRSR" id="PIRSR602401-1"/>
    </source>
</evidence>
<dbReference type="CDD" id="cd11062">
    <property type="entry name" value="CYP58-like"/>
    <property type="match status" value="1"/>
</dbReference>
<dbReference type="GO" id="GO:0016705">
    <property type="term" value="F:oxidoreductase activity, acting on paired donors, with incorporation or reduction of molecular oxygen"/>
    <property type="evidence" value="ECO:0007669"/>
    <property type="project" value="InterPro"/>
</dbReference>
<name>A0AA38MTU3_9AGAR</name>
<evidence type="ECO:0000256" key="4">
    <source>
        <dbReference type="ARBA" id="ARBA00023004"/>
    </source>
</evidence>
<keyword evidence="7" id="KW-0812">Transmembrane</keyword>
<comment type="cofactor">
    <cofactor evidence="1 5">
        <name>heme</name>
        <dbReference type="ChEBI" id="CHEBI:30413"/>
    </cofactor>
</comment>
<dbReference type="InterPro" id="IPR036396">
    <property type="entry name" value="Cyt_P450_sf"/>
</dbReference>
<dbReference type="InterPro" id="IPR017972">
    <property type="entry name" value="Cyt_P450_CS"/>
</dbReference>
<evidence type="ECO:0000256" key="3">
    <source>
        <dbReference type="ARBA" id="ARBA00022723"/>
    </source>
</evidence>
<comment type="pathway">
    <text evidence="2">Secondary metabolite biosynthesis.</text>
</comment>